<name>A0ABP0MV31_9DINO</name>
<keyword evidence="4" id="KW-1185">Reference proteome</keyword>
<reference evidence="3 4" key="1">
    <citation type="submission" date="2024-02" db="EMBL/GenBank/DDBJ databases">
        <authorList>
            <person name="Chen Y."/>
            <person name="Shah S."/>
            <person name="Dougan E. K."/>
            <person name="Thang M."/>
            <person name="Chan C."/>
        </authorList>
    </citation>
    <scope>NUCLEOTIDE SEQUENCE [LARGE SCALE GENOMIC DNA]</scope>
</reference>
<dbReference type="InterPro" id="IPR051826">
    <property type="entry name" value="E3_ubiquitin-ligase_domain"/>
</dbReference>
<feature type="domain" description="RING-type" evidence="2">
    <location>
        <begin position="162"/>
        <end position="205"/>
    </location>
</feature>
<dbReference type="InterPro" id="IPR001841">
    <property type="entry name" value="Znf_RING"/>
</dbReference>
<dbReference type="CDD" id="cd16448">
    <property type="entry name" value="RING-H2"/>
    <property type="match status" value="1"/>
</dbReference>
<evidence type="ECO:0000256" key="1">
    <source>
        <dbReference type="PROSITE-ProRule" id="PRU00175"/>
    </source>
</evidence>
<dbReference type="SMART" id="SM00184">
    <property type="entry name" value="RING"/>
    <property type="match status" value="1"/>
</dbReference>
<evidence type="ECO:0000313" key="3">
    <source>
        <dbReference type="EMBL" id="CAK9055362.1"/>
    </source>
</evidence>
<dbReference type="PANTHER" id="PTHR22765">
    <property type="entry name" value="RING FINGER AND PROTEASE ASSOCIATED DOMAIN-CONTAINING"/>
    <property type="match status" value="1"/>
</dbReference>
<keyword evidence="1" id="KW-0863">Zinc-finger</keyword>
<dbReference type="Gene3D" id="3.30.40.10">
    <property type="entry name" value="Zinc/RING finger domain, C3HC4 (zinc finger)"/>
    <property type="match status" value="1"/>
</dbReference>
<sequence length="212" mass="24018">MACFSTLRWRASRAQVVPEQVSESAFRVHLQAELLKEETWNGWGIVVSSDEAIQELVIVAIQQSSAVKNWNLEHPECPIEVGQAILEVNGKTQRNEMLQELWDEKDGKDGKEGKVSLEMLLDVQLTPRQRSFFKGAIQRYDAVGDFLESAHLSHDLCVAEPCPICHDPVHGSSDVVRLPCGHHFHKHCAFKWFVSQRKFRCPTCNNLLGGWS</sequence>
<comment type="caution">
    <text evidence="3">The sequence shown here is derived from an EMBL/GenBank/DDBJ whole genome shotgun (WGS) entry which is preliminary data.</text>
</comment>
<evidence type="ECO:0000313" key="4">
    <source>
        <dbReference type="Proteomes" id="UP001642464"/>
    </source>
</evidence>
<protein>
    <recommendedName>
        <fullName evidence="2">RING-type domain-containing protein</fullName>
    </recommendedName>
</protein>
<organism evidence="3 4">
    <name type="scientific">Durusdinium trenchii</name>
    <dbReference type="NCBI Taxonomy" id="1381693"/>
    <lineage>
        <taxon>Eukaryota</taxon>
        <taxon>Sar</taxon>
        <taxon>Alveolata</taxon>
        <taxon>Dinophyceae</taxon>
        <taxon>Suessiales</taxon>
        <taxon>Symbiodiniaceae</taxon>
        <taxon>Durusdinium</taxon>
    </lineage>
</organism>
<keyword evidence="1" id="KW-0479">Metal-binding</keyword>
<keyword evidence="1" id="KW-0862">Zinc</keyword>
<gene>
    <name evidence="3" type="ORF">SCF082_LOCUS29949</name>
</gene>
<dbReference type="SUPFAM" id="SSF57850">
    <property type="entry name" value="RING/U-box"/>
    <property type="match status" value="1"/>
</dbReference>
<accession>A0ABP0MV31</accession>
<dbReference type="PROSITE" id="PS50089">
    <property type="entry name" value="ZF_RING_2"/>
    <property type="match status" value="1"/>
</dbReference>
<dbReference type="EMBL" id="CAXAMM010024447">
    <property type="protein sequence ID" value="CAK9055362.1"/>
    <property type="molecule type" value="Genomic_DNA"/>
</dbReference>
<dbReference type="Pfam" id="PF13639">
    <property type="entry name" value="zf-RING_2"/>
    <property type="match status" value="1"/>
</dbReference>
<dbReference type="InterPro" id="IPR013083">
    <property type="entry name" value="Znf_RING/FYVE/PHD"/>
</dbReference>
<evidence type="ECO:0000259" key="2">
    <source>
        <dbReference type="PROSITE" id="PS50089"/>
    </source>
</evidence>
<dbReference type="Proteomes" id="UP001642464">
    <property type="component" value="Unassembled WGS sequence"/>
</dbReference>
<proteinExistence type="predicted"/>